<evidence type="ECO:0000313" key="1">
    <source>
        <dbReference type="EMBL" id="EDW33653.1"/>
    </source>
</evidence>
<accession>B4H717</accession>
<dbReference type="AlphaFoldDB" id="B4H717"/>
<evidence type="ECO:0000313" key="2">
    <source>
        <dbReference type="Proteomes" id="UP000008744"/>
    </source>
</evidence>
<proteinExistence type="predicted"/>
<dbReference type="HOGENOM" id="CLU_2640732_0_0_1"/>
<keyword evidence="2" id="KW-1185">Reference proteome</keyword>
<dbReference type="PhylomeDB" id="B4H717"/>
<reference evidence="1 2" key="1">
    <citation type="journal article" date="2007" name="Nature">
        <title>Evolution of genes and genomes on the Drosophila phylogeny.</title>
        <authorList>
            <consortium name="Drosophila 12 Genomes Consortium"/>
            <person name="Clark A.G."/>
            <person name="Eisen M.B."/>
            <person name="Smith D.R."/>
            <person name="Bergman C.M."/>
            <person name="Oliver B."/>
            <person name="Markow T.A."/>
            <person name="Kaufman T.C."/>
            <person name="Kellis M."/>
            <person name="Gelbart W."/>
            <person name="Iyer V.N."/>
            <person name="Pollard D.A."/>
            <person name="Sackton T.B."/>
            <person name="Larracuente A.M."/>
            <person name="Singh N.D."/>
            <person name="Abad J.P."/>
            <person name="Abt D.N."/>
            <person name="Adryan B."/>
            <person name="Aguade M."/>
            <person name="Akashi H."/>
            <person name="Anderson W.W."/>
            <person name="Aquadro C.F."/>
            <person name="Ardell D.H."/>
            <person name="Arguello R."/>
            <person name="Artieri C.G."/>
            <person name="Barbash D.A."/>
            <person name="Barker D."/>
            <person name="Barsanti P."/>
            <person name="Batterham P."/>
            <person name="Batzoglou S."/>
            <person name="Begun D."/>
            <person name="Bhutkar A."/>
            <person name="Blanco E."/>
            <person name="Bosak S.A."/>
            <person name="Bradley R.K."/>
            <person name="Brand A.D."/>
            <person name="Brent M.R."/>
            <person name="Brooks A.N."/>
            <person name="Brown R.H."/>
            <person name="Butlin R.K."/>
            <person name="Caggese C."/>
            <person name="Calvi B.R."/>
            <person name="Bernardo de Carvalho A."/>
            <person name="Caspi A."/>
            <person name="Castrezana S."/>
            <person name="Celniker S.E."/>
            <person name="Chang J.L."/>
            <person name="Chapple C."/>
            <person name="Chatterji S."/>
            <person name="Chinwalla A."/>
            <person name="Civetta A."/>
            <person name="Clifton S.W."/>
            <person name="Comeron J.M."/>
            <person name="Costello J.C."/>
            <person name="Coyne J.A."/>
            <person name="Daub J."/>
            <person name="David R.G."/>
            <person name="Delcher A.L."/>
            <person name="Delehaunty K."/>
            <person name="Do C.B."/>
            <person name="Ebling H."/>
            <person name="Edwards K."/>
            <person name="Eickbush T."/>
            <person name="Evans J.D."/>
            <person name="Filipski A."/>
            <person name="Findeiss S."/>
            <person name="Freyhult E."/>
            <person name="Fulton L."/>
            <person name="Fulton R."/>
            <person name="Garcia A.C."/>
            <person name="Gardiner A."/>
            <person name="Garfield D.A."/>
            <person name="Garvin B.E."/>
            <person name="Gibson G."/>
            <person name="Gilbert D."/>
            <person name="Gnerre S."/>
            <person name="Godfrey J."/>
            <person name="Good R."/>
            <person name="Gotea V."/>
            <person name="Gravely B."/>
            <person name="Greenberg A.J."/>
            <person name="Griffiths-Jones S."/>
            <person name="Gross S."/>
            <person name="Guigo R."/>
            <person name="Gustafson E.A."/>
            <person name="Haerty W."/>
            <person name="Hahn M.W."/>
            <person name="Halligan D.L."/>
            <person name="Halpern A.L."/>
            <person name="Halter G.M."/>
            <person name="Han M.V."/>
            <person name="Heger A."/>
            <person name="Hillier L."/>
            <person name="Hinrichs A.S."/>
            <person name="Holmes I."/>
            <person name="Hoskins R.A."/>
            <person name="Hubisz M.J."/>
            <person name="Hultmark D."/>
            <person name="Huntley M.A."/>
            <person name="Jaffe D.B."/>
            <person name="Jagadeeshan S."/>
            <person name="Jeck W.R."/>
            <person name="Johnson J."/>
            <person name="Jones C.D."/>
            <person name="Jordan W.C."/>
            <person name="Karpen G.H."/>
            <person name="Kataoka E."/>
            <person name="Keightley P.D."/>
            <person name="Kheradpour P."/>
            <person name="Kirkness E.F."/>
            <person name="Koerich L.B."/>
            <person name="Kristiansen K."/>
            <person name="Kudrna D."/>
            <person name="Kulathinal R.J."/>
            <person name="Kumar S."/>
            <person name="Kwok R."/>
            <person name="Lander E."/>
            <person name="Langley C.H."/>
            <person name="Lapoint R."/>
            <person name="Lazzaro B.P."/>
            <person name="Lee S.J."/>
            <person name="Levesque L."/>
            <person name="Li R."/>
            <person name="Lin C.F."/>
            <person name="Lin M.F."/>
            <person name="Lindblad-Toh K."/>
            <person name="Llopart A."/>
            <person name="Long M."/>
            <person name="Low L."/>
            <person name="Lozovsky E."/>
            <person name="Lu J."/>
            <person name="Luo M."/>
            <person name="Machado C.A."/>
            <person name="Makalowski W."/>
            <person name="Marzo M."/>
            <person name="Matsuda M."/>
            <person name="Matzkin L."/>
            <person name="McAllister B."/>
            <person name="McBride C.S."/>
            <person name="McKernan B."/>
            <person name="McKernan K."/>
            <person name="Mendez-Lago M."/>
            <person name="Minx P."/>
            <person name="Mollenhauer M.U."/>
            <person name="Montooth K."/>
            <person name="Mount S.M."/>
            <person name="Mu X."/>
            <person name="Myers E."/>
            <person name="Negre B."/>
            <person name="Newfeld S."/>
            <person name="Nielsen R."/>
            <person name="Noor M.A."/>
            <person name="O'Grady P."/>
            <person name="Pachter L."/>
            <person name="Papaceit M."/>
            <person name="Parisi M.J."/>
            <person name="Parisi M."/>
            <person name="Parts L."/>
            <person name="Pedersen J.S."/>
            <person name="Pesole G."/>
            <person name="Phillippy A.M."/>
            <person name="Ponting C.P."/>
            <person name="Pop M."/>
            <person name="Porcelli D."/>
            <person name="Powell J.R."/>
            <person name="Prohaska S."/>
            <person name="Pruitt K."/>
            <person name="Puig M."/>
            <person name="Quesneville H."/>
            <person name="Ram K.R."/>
            <person name="Rand D."/>
            <person name="Rasmussen M.D."/>
            <person name="Reed L.K."/>
            <person name="Reenan R."/>
            <person name="Reily A."/>
            <person name="Remington K.A."/>
            <person name="Rieger T.T."/>
            <person name="Ritchie M.G."/>
            <person name="Robin C."/>
            <person name="Rogers Y.H."/>
            <person name="Rohde C."/>
            <person name="Rozas J."/>
            <person name="Rubenfield M.J."/>
            <person name="Ruiz A."/>
            <person name="Russo S."/>
            <person name="Salzberg S.L."/>
            <person name="Sanchez-Gracia A."/>
            <person name="Saranga D.J."/>
            <person name="Sato H."/>
            <person name="Schaeffer S.W."/>
            <person name="Schatz M.C."/>
            <person name="Schlenke T."/>
            <person name="Schwartz R."/>
            <person name="Segarra C."/>
            <person name="Singh R.S."/>
            <person name="Sirot L."/>
            <person name="Sirota M."/>
            <person name="Sisneros N.B."/>
            <person name="Smith C.D."/>
            <person name="Smith T.F."/>
            <person name="Spieth J."/>
            <person name="Stage D.E."/>
            <person name="Stark A."/>
            <person name="Stephan W."/>
            <person name="Strausberg R.L."/>
            <person name="Strempel S."/>
            <person name="Sturgill D."/>
            <person name="Sutton G."/>
            <person name="Sutton G.G."/>
            <person name="Tao W."/>
            <person name="Teichmann S."/>
            <person name="Tobari Y.N."/>
            <person name="Tomimura Y."/>
            <person name="Tsolas J.M."/>
            <person name="Valente V.L."/>
            <person name="Venter E."/>
            <person name="Venter J.C."/>
            <person name="Vicario S."/>
            <person name="Vieira F.G."/>
            <person name="Vilella A.J."/>
            <person name="Villasante A."/>
            <person name="Walenz B."/>
            <person name="Wang J."/>
            <person name="Wasserman M."/>
            <person name="Watts T."/>
            <person name="Wilson D."/>
            <person name="Wilson R.K."/>
            <person name="Wing R.A."/>
            <person name="Wolfner M.F."/>
            <person name="Wong A."/>
            <person name="Wong G.K."/>
            <person name="Wu C.I."/>
            <person name="Wu G."/>
            <person name="Yamamoto D."/>
            <person name="Yang H.P."/>
            <person name="Yang S.P."/>
            <person name="Yorke J.A."/>
            <person name="Yoshida K."/>
            <person name="Zdobnov E."/>
            <person name="Zhang P."/>
            <person name="Zhang Y."/>
            <person name="Zimin A.V."/>
            <person name="Baldwin J."/>
            <person name="Abdouelleil A."/>
            <person name="Abdulkadir J."/>
            <person name="Abebe A."/>
            <person name="Abera B."/>
            <person name="Abreu J."/>
            <person name="Acer S.C."/>
            <person name="Aftuck L."/>
            <person name="Alexander A."/>
            <person name="An P."/>
            <person name="Anderson E."/>
            <person name="Anderson S."/>
            <person name="Arachi H."/>
            <person name="Azer M."/>
            <person name="Bachantsang P."/>
            <person name="Barry A."/>
            <person name="Bayul T."/>
            <person name="Berlin A."/>
            <person name="Bessette D."/>
            <person name="Bloom T."/>
            <person name="Blye J."/>
            <person name="Boguslavskiy L."/>
            <person name="Bonnet C."/>
            <person name="Boukhgalter B."/>
            <person name="Bourzgui I."/>
            <person name="Brown A."/>
            <person name="Cahill P."/>
            <person name="Channer S."/>
            <person name="Cheshatsang Y."/>
            <person name="Chuda L."/>
            <person name="Citroen M."/>
            <person name="Collymore A."/>
            <person name="Cooke P."/>
            <person name="Costello M."/>
            <person name="D'Aco K."/>
            <person name="Daza R."/>
            <person name="De Haan G."/>
            <person name="DeGray S."/>
            <person name="DeMaso C."/>
            <person name="Dhargay N."/>
            <person name="Dooley K."/>
            <person name="Dooley E."/>
            <person name="Doricent M."/>
            <person name="Dorje P."/>
            <person name="Dorjee K."/>
            <person name="Dupes A."/>
            <person name="Elong R."/>
            <person name="Falk J."/>
            <person name="Farina A."/>
            <person name="Faro S."/>
            <person name="Ferguson D."/>
            <person name="Fisher S."/>
            <person name="Foley C.D."/>
            <person name="Franke A."/>
            <person name="Friedrich D."/>
            <person name="Gadbois L."/>
            <person name="Gearin G."/>
            <person name="Gearin C.R."/>
            <person name="Giannoukos G."/>
            <person name="Goode T."/>
            <person name="Graham J."/>
            <person name="Grandbois E."/>
            <person name="Grewal S."/>
            <person name="Gyaltsen K."/>
            <person name="Hafez N."/>
            <person name="Hagos B."/>
            <person name="Hall J."/>
            <person name="Henson C."/>
            <person name="Hollinger A."/>
            <person name="Honan T."/>
            <person name="Huard M.D."/>
            <person name="Hughes L."/>
            <person name="Hurhula B."/>
            <person name="Husby M.E."/>
            <person name="Kamat A."/>
            <person name="Kanga B."/>
            <person name="Kashin S."/>
            <person name="Khazanovich D."/>
            <person name="Kisner P."/>
            <person name="Lance K."/>
            <person name="Lara M."/>
            <person name="Lee W."/>
            <person name="Lennon N."/>
            <person name="Letendre F."/>
            <person name="LeVine R."/>
            <person name="Lipovsky A."/>
            <person name="Liu X."/>
            <person name="Liu J."/>
            <person name="Liu S."/>
            <person name="Lokyitsang T."/>
            <person name="Lokyitsang Y."/>
            <person name="Lubonja R."/>
            <person name="Lui A."/>
            <person name="MacDonald P."/>
            <person name="Magnisalis V."/>
            <person name="Maru K."/>
            <person name="Matthews C."/>
            <person name="McCusker W."/>
            <person name="McDonough S."/>
            <person name="Mehta T."/>
            <person name="Meldrim J."/>
            <person name="Meneus L."/>
            <person name="Mihai O."/>
            <person name="Mihalev A."/>
            <person name="Mihova T."/>
            <person name="Mittelman R."/>
            <person name="Mlenga V."/>
            <person name="Montmayeur A."/>
            <person name="Mulrain L."/>
            <person name="Navidi A."/>
            <person name="Naylor J."/>
            <person name="Negash T."/>
            <person name="Nguyen T."/>
            <person name="Nguyen N."/>
            <person name="Nicol R."/>
            <person name="Norbu C."/>
            <person name="Norbu N."/>
            <person name="Novod N."/>
            <person name="O'Neill B."/>
            <person name="Osman S."/>
            <person name="Markiewicz E."/>
            <person name="Oyono O.L."/>
            <person name="Patti C."/>
            <person name="Phunkhang P."/>
            <person name="Pierre F."/>
            <person name="Priest M."/>
            <person name="Raghuraman S."/>
            <person name="Rege F."/>
            <person name="Reyes R."/>
            <person name="Rise C."/>
            <person name="Rogov P."/>
            <person name="Ross K."/>
            <person name="Ryan E."/>
            <person name="Settipalli S."/>
            <person name="Shea T."/>
            <person name="Sherpa N."/>
            <person name="Shi L."/>
            <person name="Shih D."/>
            <person name="Sparrow T."/>
            <person name="Spaulding J."/>
            <person name="Stalker J."/>
            <person name="Stange-Thomann N."/>
            <person name="Stavropoulos S."/>
            <person name="Stone C."/>
            <person name="Strader C."/>
            <person name="Tesfaye S."/>
            <person name="Thomson T."/>
            <person name="Thoulutsang Y."/>
            <person name="Thoulutsang D."/>
            <person name="Topham K."/>
            <person name="Topping I."/>
            <person name="Tsamla T."/>
            <person name="Vassiliev H."/>
            <person name="Vo A."/>
            <person name="Wangchuk T."/>
            <person name="Wangdi T."/>
            <person name="Weiand M."/>
            <person name="Wilkinson J."/>
            <person name="Wilson A."/>
            <person name="Yadav S."/>
            <person name="Young G."/>
            <person name="Yu Q."/>
            <person name="Zembek L."/>
            <person name="Zhong D."/>
            <person name="Zimmer A."/>
            <person name="Zwirko Z."/>
            <person name="Jaffe D.B."/>
            <person name="Alvarez P."/>
            <person name="Brockman W."/>
            <person name="Butler J."/>
            <person name="Chin C."/>
            <person name="Gnerre S."/>
            <person name="Grabherr M."/>
            <person name="Kleber M."/>
            <person name="Mauceli E."/>
            <person name="MacCallum I."/>
        </authorList>
    </citation>
    <scope>NUCLEOTIDE SEQUENCE [LARGE SCALE GENOMIC DNA]</scope>
    <source>
        <strain evidence="2">MSH-3 / Tucson 14011-0111.49</strain>
    </source>
</reference>
<gene>
    <name evidence="1" type="primary">Dper\GL11763</name>
    <name evidence="1" type="ORF">Dper_GL11763</name>
</gene>
<dbReference type="eggNOG" id="KOG1215">
    <property type="taxonomic scope" value="Eukaryota"/>
</dbReference>
<name>B4H717_DROPE</name>
<protein>
    <submittedName>
        <fullName evidence="1">GL11763</fullName>
    </submittedName>
</protein>
<organism evidence="2">
    <name type="scientific">Drosophila persimilis</name>
    <name type="common">Fruit fly</name>
    <dbReference type="NCBI Taxonomy" id="7234"/>
    <lineage>
        <taxon>Eukaryota</taxon>
        <taxon>Metazoa</taxon>
        <taxon>Ecdysozoa</taxon>
        <taxon>Arthropoda</taxon>
        <taxon>Hexapoda</taxon>
        <taxon>Insecta</taxon>
        <taxon>Pterygota</taxon>
        <taxon>Neoptera</taxon>
        <taxon>Endopterygota</taxon>
        <taxon>Diptera</taxon>
        <taxon>Brachycera</taxon>
        <taxon>Muscomorpha</taxon>
        <taxon>Ephydroidea</taxon>
        <taxon>Drosophilidae</taxon>
        <taxon>Drosophila</taxon>
        <taxon>Sophophora</taxon>
    </lineage>
</organism>
<sequence>MSTTTPCISPSYDRLPDCAAAGVQQEYPCPAPWANSQKPRNIALHAMKARRLLISTDVGSHQAIIRVRVDGNERMEL</sequence>
<dbReference type="EMBL" id="CH479216">
    <property type="protein sequence ID" value="EDW33653.1"/>
    <property type="molecule type" value="Genomic_DNA"/>
</dbReference>
<dbReference type="Proteomes" id="UP000008744">
    <property type="component" value="Unassembled WGS sequence"/>
</dbReference>